<keyword evidence="1" id="KW-0812">Transmembrane</keyword>
<feature type="transmembrane region" description="Helical" evidence="1">
    <location>
        <begin position="57"/>
        <end position="87"/>
    </location>
</feature>
<feature type="transmembrane region" description="Helical" evidence="1">
    <location>
        <begin position="99"/>
        <end position="120"/>
    </location>
</feature>
<protein>
    <submittedName>
        <fullName evidence="2">Uncharacterized protein</fullName>
    </submittedName>
</protein>
<gene>
    <name evidence="2" type="ORF">EV140_2013</name>
</gene>
<keyword evidence="3" id="KW-1185">Reference proteome</keyword>
<organism evidence="2 3">
    <name type="scientific">Microcella alkaliphila</name>
    <dbReference type="NCBI Taxonomy" id="279828"/>
    <lineage>
        <taxon>Bacteria</taxon>
        <taxon>Bacillati</taxon>
        <taxon>Actinomycetota</taxon>
        <taxon>Actinomycetes</taxon>
        <taxon>Micrococcales</taxon>
        <taxon>Microbacteriaceae</taxon>
        <taxon>Microcella</taxon>
    </lineage>
</organism>
<keyword evidence="1" id="KW-0472">Membrane</keyword>
<keyword evidence="1" id="KW-1133">Transmembrane helix</keyword>
<evidence type="ECO:0000313" key="2">
    <source>
        <dbReference type="EMBL" id="RZT59407.1"/>
    </source>
</evidence>
<feature type="transmembrane region" description="Helical" evidence="1">
    <location>
        <begin position="132"/>
        <end position="152"/>
    </location>
</feature>
<dbReference type="EMBL" id="SGXT01000016">
    <property type="protein sequence ID" value="RZT59407.1"/>
    <property type="molecule type" value="Genomic_DNA"/>
</dbReference>
<evidence type="ECO:0000256" key="1">
    <source>
        <dbReference type="SAM" id="Phobius"/>
    </source>
</evidence>
<dbReference type="RefSeq" id="WP_130283512.1">
    <property type="nucleotide sequence ID" value="NZ_SGXT01000016.1"/>
</dbReference>
<reference evidence="2 3" key="1">
    <citation type="journal article" date="2015" name="Stand. Genomic Sci.">
        <title>Genomic Encyclopedia of Bacterial and Archaeal Type Strains, Phase III: the genomes of soil and plant-associated and newly described type strains.</title>
        <authorList>
            <person name="Whitman W.B."/>
            <person name="Woyke T."/>
            <person name="Klenk H.P."/>
            <person name="Zhou Y."/>
            <person name="Lilburn T.G."/>
            <person name="Beck B.J."/>
            <person name="De Vos P."/>
            <person name="Vandamme P."/>
            <person name="Eisen J.A."/>
            <person name="Garrity G."/>
            <person name="Hugenholtz P."/>
            <person name="Kyrpides N.C."/>
        </authorList>
    </citation>
    <scope>NUCLEOTIDE SEQUENCE [LARGE SCALE GENOMIC DNA]</scope>
    <source>
        <strain evidence="2 3">AC4r</strain>
    </source>
</reference>
<sequence length="174" mass="18102">MTNAATPTPTDAPVAAPRKGRGRVLYVASAVGAAWLLVAVIWSVTSAFSSVGGAFSFFFLFSSLTTAVTFLPLMLVSVGIPAVVALIVGSVVARRVHALWVRGLVIASAGMTAFVVPIALTWRGNEWDQGLVPTYIAMTVGAGLLLSLSAVLPWRGGFASRRYDPAASEGPGLR</sequence>
<dbReference type="AlphaFoldDB" id="A0A4Q7THG6"/>
<accession>A0A4Q7THG6</accession>
<dbReference type="Proteomes" id="UP000292408">
    <property type="component" value="Unassembled WGS sequence"/>
</dbReference>
<comment type="caution">
    <text evidence="2">The sequence shown here is derived from an EMBL/GenBank/DDBJ whole genome shotgun (WGS) entry which is preliminary data.</text>
</comment>
<evidence type="ECO:0000313" key="3">
    <source>
        <dbReference type="Proteomes" id="UP000292408"/>
    </source>
</evidence>
<name>A0A4Q7THG6_9MICO</name>
<feature type="transmembrane region" description="Helical" evidence="1">
    <location>
        <begin position="24"/>
        <end position="45"/>
    </location>
</feature>
<proteinExistence type="predicted"/>